<keyword evidence="3" id="KW-1185">Reference proteome</keyword>
<evidence type="ECO:0000313" key="2">
    <source>
        <dbReference type="EMBL" id="BDR58894.1"/>
    </source>
</evidence>
<proteinExistence type="predicted"/>
<dbReference type="EMBL" id="AP026802">
    <property type="protein sequence ID" value="BDR58894.1"/>
    <property type="molecule type" value="Genomic_DNA"/>
</dbReference>
<evidence type="ECO:0008006" key="4">
    <source>
        <dbReference type="Google" id="ProtNLM"/>
    </source>
</evidence>
<dbReference type="AlphaFoldDB" id="A0AAU9DSA7"/>
<name>A0AAU9DSA7_9LACO</name>
<feature type="transmembrane region" description="Helical" evidence="1">
    <location>
        <begin position="101"/>
        <end position="122"/>
    </location>
</feature>
<protein>
    <recommendedName>
        <fullName evidence="4">DUF3899 domain-containing protein</fullName>
    </recommendedName>
</protein>
<dbReference type="KEGG" id="xap:XA3_13350"/>
<dbReference type="RefSeq" id="WP_317634720.1">
    <property type="nucleotide sequence ID" value="NZ_AP026802.1"/>
</dbReference>
<keyword evidence="1" id="KW-1133">Transmembrane helix</keyword>
<reference evidence="2 3" key="1">
    <citation type="journal article" date="2023" name="Microbiol. Spectr.">
        <title>Symbiosis of Carpenter Bees with Uncharacterized Lactic Acid Bacteria Showing NAD Auxotrophy.</title>
        <authorList>
            <person name="Kawasaki S."/>
            <person name="Ozawa K."/>
            <person name="Mori T."/>
            <person name="Yamamoto A."/>
            <person name="Ito M."/>
            <person name="Ohkuma M."/>
            <person name="Sakamoto M."/>
            <person name="Matsutani M."/>
        </authorList>
    </citation>
    <scope>NUCLEOTIDE SEQUENCE [LARGE SCALE GENOMIC DNA]</scope>
    <source>
        <strain evidence="2 3">XA3</strain>
    </source>
</reference>
<dbReference type="Proteomes" id="UP001321861">
    <property type="component" value="Chromosome"/>
</dbReference>
<accession>A0AAU9DSA7</accession>
<evidence type="ECO:0000313" key="3">
    <source>
        <dbReference type="Proteomes" id="UP001321861"/>
    </source>
</evidence>
<organism evidence="2 3">
    <name type="scientific">Xylocopilactobacillus apicola</name>
    <dbReference type="NCBI Taxonomy" id="2932184"/>
    <lineage>
        <taxon>Bacteria</taxon>
        <taxon>Bacillati</taxon>
        <taxon>Bacillota</taxon>
        <taxon>Bacilli</taxon>
        <taxon>Lactobacillales</taxon>
        <taxon>Lactobacillaceae</taxon>
        <taxon>Xylocopilactobacillus</taxon>
    </lineage>
</organism>
<keyword evidence="1" id="KW-0812">Transmembrane</keyword>
<sequence>MSFIWHRKGYLVPLALLIGVLVELLLFGVSYAFVKVDIVRKIFEIMSVASLFLPALLNHLFTKFFVDDKEVREVKDSDGKIILVKDFSTFFYLRNRLWTRIFFYGVIVTMVCALLLGALGWVKPL</sequence>
<feature type="transmembrane region" description="Helical" evidence="1">
    <location>
        <begin position="12"/>
        <end position="33"/>
    </location>
</feature>
<keyword evidence="1" id="KW-0472">Membrane</keyword>
<gene>
    <name evidence="2" type="ORF">XA3_13350</name>
</gene>
<evidence type="ECO:0000256" key="1">
    <source>
        <dbReference type="SAM" id="Phobius"/>
    </source>
</evidence>